<dbReference type="AlphaFoldDB" id="A0A6A4PZ95"/>
<organism evidence="1 2">
    <name type="scientific">Lupinus albus</name>
    <name type="common">White lupine</name>
    <name type="synonym">Lupinus termis</name>
    <dbReference type="NCBI Taxonomy" id="3870"/>
    <lineage>
        <taxon>Eukaryota</taxon>
        <taxon>Viridiplantae</taxon>
        <taxon>Streptophyta</taxon>
        <taxon>Embryophyta</taxon>
        <taxon>Tracheophyta</taxon>
        <taxon>Spermatophyta</taxon>
        <taxon>Magnoliopsida</taxon>
        <taxon>eudicotyledons</taxon>
        <taxon>Gunneridae</taxon>
        <taxon>Pentapetalae</taxon>
        <taxon>rosids</taxon>
        <taxon>fabids</taxon>
        <taxon>Fabales</taxon>
        <taxon>Fabaceae</taxon>
        <taxon>Papilionoideae</taxon>
        <taxon>50 kb inversion clade</taxon>
        <taxon>genistoids sensu lato</taxon>
        <taxon>core genistoids</taxon>
        <taxon>Genisteae</taxon>
        <taxon>Lupinus</taxon>
    </lineage>
</organism>
<name>A0A6A4PZ95_LUPAL</name>
<gene>
    <name evidence="1" type="ORF">Lalb_Chr09g0324561</name>
</gene>
<evidence type="ECO:0000313" key="2">
    <source>
        <dbReference type="Proteomes" id="UP000447434"/>
    </source>
</evidence>
<sequence length="99" mass="11387">MQKIRFLFHTCQIIGHTFINKVVYSLNYISKEKSESKFTMWINSHWLLLVSGCTGMRIKNSALSSLCILILSKENGYSKHIVKSCMFETSTQLSLSYSI</sequence>
<reference evidence="2" key="1">
    <citation type="journal article" date="2020" name="Nat. Commun.">
        <title>Genome sequence of the cluster root forming white lupin.</title>
        <authorList>
            <person name="Hufnagel B."/>
            <person name="Marques A."/>
            <person name="Soriano A."/>
            <person name="Marques L."/>
            <person name="Divol F."/>
            <person name="Doumas P."/>
            <person name="Sallet E."/>
            <person name="Mancinotti D."/>
            <person name="Carrere S."/>
            <person name="Marande W."/>
            <person name="Arribat S."/>
            <person name="Keller J."/>
            <person name="Huneau C."/>
            <person name="Blein T."/>
            <person name="Aime D."/>
            <person name="Laguerre M."/>
            <person name="Taylor J."/>
            <person name="Schubert V."/>
            <person name="Nelson M."/>
            <person name="Geu-Flores F."/>
            <person name="Crespi M."/>
            <person name="Gallardo-Guerrero K."/>
            <person name="Delaux P.-M."/>
            <person name="Salse J."/>
            <person name="Berges H."/>
            <person name="Guyot R."/>
            <person name="Gouzy J."/>
            <person name="Peret B."/>
        </authorList>
    </citation>
    <scope>NUCLEOTIDE SEQUENCE [LARGE SCALE GENOMIC DNA]</scope>
    <source>
        <strain evidence="2">cv. Amiga</strain>
    </source>
</reference>
<protein>
    <submittedName>
        <fullName evidence="1">Uncharacterized protein</fullName>
    </submittedName>
</protein>
<evidence type="ECO:0000313" key="1">
    <source>
        <dbReference type="EMBL" id="KAE9606911.1"/>
    </source>
</evidence>
<dbReference type="Proteomes" id="UP000447434">
    <property type="component" value="Chromosome 9"/>
</dbReference>
<accession>A0A6A4PZ95</accession>
<proteinExistence type="predicted"/>
<keyword evidence="2" id="KW-1185">Reference proteome</keyword>
<dbReference type="EMBL" id="WOCE01000009">
    <property type="protein sequence ID" value="KAE9606911.1"/>
    <property type="molecule type" value="Genomic_DNA"/>
</dbReference>
<comment type="caution">
    <text evidence="1">The sequence shown here is derived from an EMBL/GenBank/DDBJ whole genome shotgun (WGS) entry which is preliminary data.</text>
</comment>